<accession>A0A5E4QW47</accession>
<name>A0A5E4QW47_9NEOP</name>
<keyword evidence="1" id="KW-0694">RNA-binding</keyword>
<dbReference type="PROSITE" id="PS50084">
    <property type="entry name" value="KH_TYPE_1"/>
    <property type="match status" value="1"/>
</dbReference>
<gene>
    <name evidence="3" type="ORF">LSINAPIS_LOCUS11871</name>
</gene>
<protein>
    <recommendedName>
        <fullName evidence="2">K Homology domain-containing protein</fullName>
    </recommendedName>
</protein>
<dbReference type="InterPro" id="IPR004088">
    <property type="entry name" value="KH_dom_type_1"/>
</dbReference>
<evidence type="ECO:0000259" key="2">
    <source>
        <dbReference type="Pfam" id="PF00013"/>
    </source>
</evidence>
<evidence type="ECO:0000256" key="1">
    <source>
        <dbReference type="PROSITE-ProRule" id="PRU00117"/>
    </source>
</evidence>
<evidence type="ECO:0000313" key="3">
    <source>
        <dbReference type="EMBL" id="VVD01452.1"/>
    </source>
</evidence>
<organism evidence="3 4">
    <name type="scientific">Leptidea sinapis</name>
    <dbReference type="NCBI Taxonomy" id="189913"/>
    <lineage>
        <taxon>Eukaryota</taxon>
        <taxon>Metazoa</taxon>
        <taxon>Ecdysozoa</taxon>
        <taxon>Arthropoda</taxon>
        <taxon>Hexapoda</taxon>
        <taxon>Insecta</taxon>
        <taxon>Pterygota</taxon>
        <taxon>Neoptera</taxon>
        <taxon>Endopterygota</taxon>
        <taxon>Lepidoptera</taxon>
        <taxon>Glossata</taxon>
        <taxon>Ditrysia</taxon>
        <taxon>Papilionoidea</taxon>
        <taxon>Pieridae</taxon>
        <taxon>Dismorphiinae</taxon>
        <taxon>Leptidea</taxon>
    </lineage>
</organism>
<dbReference type="AlphaFoldDB" id="A0A5E4QW47"/>
<keyword evidence="4" id="KW-1185">Reference proteome</keyword>
<dbReference type="Gene3D" id="3.30.1370.10">
    <property type="entry name" value="K Homology domain, type 1"/>
    <property type="match status" value="1"/>
</dbReference>
<dbReference type="GO" id="GO:0003723">
    <property type="term" value="F:RNA binding"/>
    <property type="evidence" value="ECO:0007669"/>
    <property type="project" value="UniProtKB-UniRule"/>
</dbReference>
<feature type="domain" description="K Homology" evidence="2">
    <location>
        <begin position="3"/>
        <end position="30"/>
    </location>
</feature>
<evidence type="ECO:0000313" key="4">
    <source>
        <dbReference type="Proteomes" id="UP000324832"/>
    </source>
</evidence>
<reference evidence="3 4" key="1">
    <citation type="submission" date="2017-07" db="EMBL/GenBank/DDBJ databases">
        <authorList>
            <person name="Talla V."/>
            <person name="Backstrom N."/>
        </authorList>
    </citation>
    <scope>NUCLEOTIDE SEQUENCE [LARGE SCALE GENOMIC DNA]</scope>
</reference>
<dbReference type="GO" id="GO:0010468">
    <property type="term" value="P:regulation of gene expression"/>
    <property type="evidence" value="ECO:0007669"/>
    <property type="project" value="UniProtKB-ARBA"/>
</dbReference>
<sequence length="100" mass="10915">MVAGAIIGKGGETIAQLQKDTGARVKMSKSHDFYPGIIRFDDMQNEHEEAIVYNMVHRVTHLVPGGWLVEGCGNNAGWSCSKEIASVRGGWLQGEICQDL</sequence>
<proteinExistence type="predicted"/>
<dbReference type="EMBL" id="FZQP02005366">
    <property type="protein sequence ID" value="VVD01452.1"/>
    <property type="molecule type" value="Genomic_DNA"/>
</dbReference>
<dbReference type="Pfam" id="PF00013">
    <property type="entry name" value="KH_1"/>
    <property type="match status" value="1"/>
</dbReference>
<dbReference type="SUPFAM" id="SSF54791">
    <property type="entry name" value="Eukaryotic type KH-domain (KH-domain type I)"/>
    <property type="match status" value="1"/>
</dbReference>
<dbReference type="InterPro" id="IPR036612">
    <property type="entry name" value="KH_dom_type_1_sf"/>
</dbReference>
<dbReference type="Proteomes" id="UP000324832">
    <property type="component" value="Unassembled WGS sequence"/>
</dbReference>